<name>A0A941J388_9BACI</name>
<protein>
    <submittedName>
        <fullName evidence="1">Uncharacterized protein</fullName>
    </submittedName>
</protein>
<proteinExistence type="predicted"/>
<evidence type="ECO:0000313" key="2">
    <source>
        <dbReference type="Proteomes" id="UP000680045"/>
    </source>
</evidence>
<evidence type="ECO:0000313" key="1">
    <source>
        <dbReference type="EMBL" id="MBR8645618.1"/>
    </source>
</evidence>
<organism evidence="1 2">
    <name type="scientific">Peribacillus frigoritolerans</name>
    <dbReference type="NCBI Taxonomy" id="450367"/>
    <lineage>
        <taxon>Bacteria</taxon>
        <taxon>Bacillati</taxon>
        <taxon>Bacillota</taxon>
        <taxon>Bacilli</taxon>
        <taxon>Bacillales</taxon>
        <taxon>Bacillaceae</taxon>
        <taxon>Peribacillus</taxon>
    </lineage>
</organism>
<accession>A0A941J388</accession>
<gene>
    <name evidence="1" type="ORF">KEH51_21145</name>
</gene>
<sequence length="72" mass="8182">MIGSGVRDSCGSAWGNVQFVQAKRTVGKIDLYRILSAAEASILDDVFFDIKFYLRFGDFHGFDYCRIQFFDG</sequence>
<dbReference type="Proteomes" id="UP000680045">
    <property type="component" value="Unassembled WGS sequence"/>
</dbReference>
<dbReference type="AlphaFoldDB" id="A0A941J388"/>
<comment type="caution">
    <text evidence="1">The sequence shown here is derived from an EMBL/GenBank/DDBJ whole genome shotgun (WGS) entry which is preliminary data.</text>
</comment>
<reference evidence="1" key="1">
    <citation type="submission" date="2021-04" db="EMBL/GenBank/DDBJ databases">
        <title>Whole genome sequencing of Enterococci isolates from hospitalized patients.</title>
        <authorList>
            <person name="Ogoti B.M."/>
            <person name="Onyambu F.G."/>
        </authorList>
    </citation>
    <scope>NUCLEOTIDE SEQUENCE</scope>
    <source>
        <strain evidence="1">242</strain>
    </source>
</reference>
<dbReference type="EMBL" id="JAGTPW010000045">
    <property type="protein sequence ID" value="MBR8645618.1"/>
    <property type="molecule type" value="Genomic_DNA"/>
</dbReference>